<evidence type="ECO:0000313" key="2">
    <source>
        <dbReference type="Proteomes" id="UP000030748"/>
    </source>
</evidence>
<proteinExistence type="predicted"/>
<dbReference type="AlphaFoldDB" id="A0A022QZR9"/>
<organism evidence="1 2">
    <name type="scientific">Erythranthe guttata</name>
    <name type="common">Yellow monkey flower</name>
    <name type="synonym">Mimulus guttatus</name>
    <dbReference type="NCBI Taxonomy" id="4155"/>
    <lineage>
        <taxon>Eukaryota</taxon>
        <taxon>Viridiplantae</taxon>
        <taxon>Streptophyta</taxon>
        <taxon>Embryophyta</taxon>
        <taxon>Tracheophyta</taxon>
        <taxon>Spermatophyta</taxon>
        <taxon>Magnoliopsida</taxon>
        <taxon>eudicotyledons</taxon>
        <taxon>Gunneridae</taxon>
        <taxon>Pentapetalae</taxon>
        <taxon>asterids</taxon>
        <taxon>lamiids</taxon>
        <taxon>Lamiales</taxon>
        <taxon>Phrymaceae</taxon>
        <taxon>Erythranthe</taxon>
    </lineage>
</organism>
<gene>
    <name evidence="1" type="ORF">MIMGU_mgv1a016966mg</name>
</gene>
<keyword evidence="2" id="KW-1185">Reference proteome</keyword>
<evidence type="ECO:0000313" key="1">
    <source>
        <dbReference type="EMBL" id="EYU33169.1"/>
    </source>
</evidence>
<name>A0A022QZR9_ERYGU</name>
<protein>
    <submittedName>
        <fullName evidence="1">Uncharacterized protein</fullName>
    </submittedName>
</protein>
<accession>A0A022QZR9</accession>
<reference evidence="1 2" key="1">
    <citation type="journal article" date="2013" name="Proc. Natl. Acad. Sci. U.S.A.">
        <title>Fine-scale variation in meiotic recombination in Mimulus inferred from population shotgun sequencing.</title>
        <authorList>
            <person name="Hellsten U."/>
            <person name="Wright K.M."/>
            <person name="Jenkins J."/>
            <person name="Shu S."/>
            <person name="Yuan Y."/>
            <person name="Wessler S.R."/>
            <person name="Schmutz J."/>
            <person name="Willis J.H."/>
            <person name="Rokhsar D.S."/>
        </authorList>
    </citation>
    <scope>NUCLEOTIDE SEQUENCE [LARGE SCALE GENOMIC DNA]</scope>
    <source>
        <strain evidence="2">cv. DUN x IM62</strain>
    </source>
</reference>
<sequence>MQGNKQLIRASLRGERETWDQTAFWTAGNRIMICKVIITDIFFKLKFNPESETETETETVAVKRRSRISRLLRQVKELCKLVTFKTETFFFFIKLFSSN</sequence>
<dbReference type="EMBL" id="KI630787">
    <property type="protein sequence ID" value="EYU33169.1"/>
    <property type="molecule type" value="Genomic_DNA"/>
</dbReference>
<dbReference type="Proteomes" id="UP000030748">
    <property type="component" value="Unassembled WGS sequence"/>
</dbReference>